<evidence type="ECO:0000256" key="3">
    <source>
        <dbReference type="ARBA" id="ARBA00022553"/>
    </source>
</evidence>
<evidence type="ECO:0000256" key="6">
    <source>
        <dbReference type="ARBA" id="ARBA00023012"/>
    </source>
</evidence>
<evidence type="ECO:0000259" key="8">
    <source>
        <dbReference type="PROSITE" id="PS50109"/>
    </source>
</evidence>
<keyword evidence="6" id="KW-0902">Two-component regulatory system</keyword>
<keyword evidence="10" id="KW-1185">Reference proteome</keyword>
<dbReference type="SMART" id="SM00387">
    <property type="entry name" value="HATPase_c"/>
    <property type="match status" value="1"/>
</dbReference>
<dbReference type="InterPro" id="IPR050736">
    <property type="entry name" value="Sensor_HK_Regulatory"/>
</dbReference>
<dbReference type="EMBL" id="CP093442">
    <property type="protein sequence ID" value="UOF00521.1"/>
    <property type="molecule type" value="Genomic_DNA"/>
</dbReference>
<keyword evidence="7" id="KW-1133">Transmembrane helix</keyword>
<dbReference type="InterPro" id="IPR003594">
    <property type="entry name" value="HATPase_dom"/>
</dbReference>
<dbReference type="Pfam" id="PF00512">
    <property type="entry name" value="HisKA"/>
    <property type="match status" value="1"/>
</dbReference>
<dbReference type="Proteomes" id="UP000830116">
    <property type="component" value="Chromosome"/>
</dbReference>
<evidence type="ECO:0000256" key="1">
    <source>
        <dbReference type="ARBA" id="ARBA00000085"/>
    </source>
</evidence>
<dbReference type="SUPFAM" id="SSF55874">
    <property type="entry name" value="ATPase domain of HSP90 chaperone/DNA topoisomerase II/histidine kinase"/>
    <property type="match status" value="1"/>
</dbReference>
<protein>
    <recommendedName>
        <fullName evidence="2">histidine kinase</fullName>
        <ecNumber evidence="2">2.7.13.3</ecNumber>
    </recommendedName>
</protein>
<dbReference type="Gene3D" id="1.10.287.130">
    <property type="match status" value="1"/>
</dbReference>
<keyword evidence="9" id="KW-0547">Nucleotide-binding</keyword>
<dbReference type="SMART" id="SM00388">
    <property type="entry name" value="HisKA"/>
    <property type="match status" value="1"/>
</dbReference>
<reference evidence="9" key="1">
    <citation type="submission" date="2022-03" db="EMBL/GenBank/DDBJ databases">
        <title>Genome Identification and Characterization of new species Bdellovibrio reynosense LBG001 sp. nov. from a Mexico soil sample.</title>
        <authorList>
            <person name="Camilli A."/>
            <person name="Ajao Y."/>
            <person name="Guo X."/>
        </authorList>
    </citation>
    <scope>NUCLEOTIDE SEQUENCE</scope>
    <source>
        <strain evidence="9">LBG001</strain>
    </source>
</reference>
<dbReference type="InterPro" id="IPR003661">
    <property type="entry name" value="HisK_dim/P_dom"/>
</dbReference>
<keyword evidence="9" id="KW-0067">ATP-binding</keyword>
<sequence>MSIQKNHPGVLQIFSDQNREIAYRVDRAFSFLMLIQWLACILLGGLVAPQTWLSASVSATEGGLIGAALGAALALPAFYFSWFAPGEKVTRNVITVAQMCFSILLIFLTGGRAETHFHVFVSLAALSFYKDLQILWVACSIIVADSILRGVFLPMTVYGASSGTDWRWLENTLWVVFECAIMSLGIQRIRSELLEMAHSKFLLMSAREAADQASLLKSKFLNNMSHEIRTPLSSIIGFSDILRDTSLDQEQREYVHTINRCSESLLHLINDILDISKIENGLLQIDRHNFSFKELHEDVHRMFMVTCMQKKLDLELNLDSSMHILARGDSHRLRQVLINLVGNAVKFTEKGKVKIDVTKNSDGSYQWDICDTGRGISAENMEKLFQPFQQGHPSVARKYGGSGLGLTISKNLIELMGGNISVQSTEGTGTTFSFHLPLETVK</sequence>
<dbReference type="RefSeq" id="WP_243536569.1">
    <property type="nucleotide sequence ID" value="NZ_CP093442.1"/>
</dbReference>
<keyword evidence="3" id="KW-0597">Phosphoprotein</keyword>
<keyword evidence="7" id="KW-0812">Transmembrane</keyword>
<dbReference type="GO" id="GO:0005524">
    <property type="term" value="F:ATP binding"/>
    <property type="evidence" value="ECO:0007669"/>
    <property type="project" value="UniProtKB-KW"/>
</dbReference>
<dbReference type="InterPro" id="IPR005467">
    <property type="entry name" value="His_kinase_dom"/>
</dbReference>
<evidence type="ECO:0000313" key="9">
    <source>
        <dbReference type="EMBL" id="UOF00521.1"/>
    </source>
</evidence>
<dbReference type="InterPro" id="IPR036890">
    <property type="entry name" value="HATPase_C_sf"/>
</dbReference>
<dbReference type="EC" id="2.7.13.3" evidence="2"/>
<gene>
    <name evidence="9" type="ORF">MNR06_12510</name>
</gene>
<dbReference type="CDD" id="cd16922">
    <property type="entry name" value="HATPase_EvgS-ArcB-TorS-like"/>
    <property type="match status" value="1"/>
</dbReference>
<name>A0ABY4CA15_9BACT</name>
<dbReference type="Pfam" id="PF02518">
    <property type="entry name" value="HATPase_c"/>
    <property type="match status" value="1"/>
</dbReference>
<feature type="transmembrane region" description="Helical" evidence="7">
    <location>
        <begin position="64"/>
        <end position="82"/>
    </location>
</feature>
<evidence type="ECO:0000256" key="4">
    <source>
        <dbReference type="ARBA" id="ARBA00022679"/>
    </source>
</evidence>
<evidence type="ECO:0000256" key="2">
    <source>
        <dbReference type="ARBA" id="ARBA00012438"/>
    </source>
</evidence>
<dbReference type="InterPro" id="IPR004358">
    <property type="entry name" value="Sig_transdc_His_kin-like_C"/>
</dbReference>
<dbReference type="InterPro" id="IPR036097">
    <property type="entry name" value="HisK_dim/P_sf"/>
</dbReference>
<dbReference type="Gene3D" id="3.30.565.10">
    <property type="entry name" value="Histidine kinase-like ATPase, C-terminal domain"/>
    <property type="match status" value="1"/>
</dbReference>
<dbReference type="SUPFAM" id="SSF47384">
    <property type="entry name" value="Homodimeric domain of signal transducing histidine kinase"/>
    <property type="match status" value="1"/>
</dbReference>
<dbReference type="PROSITE" id="PS50109">
    <property type="entry name" value="HIS_KIN"/>
    <property type="match status" value="1"/>
</dbReference>
<feature type="transmembrane region" description="Helical" evidence="7">
    <location>
        <begin position="94"/>
        <end position="113"/>
    </location>
</feature>
<evidence type="ECO:0000256" key="5">
    <source>
        <dbReference type="ARBA" id="ARBA00022777"/>
    </source>
</evidence>
<proteinExistence type="predicted"/>
<dbReference type="PANTHER" id="PTHR43711">
    <property type="entry name" value="TWO-COMPONENT HISTIDINE KINASE"/>
    <property type="match status" value="1"/>
</dbReference>
<dbReference type="CDD" id="cd00082">
    <property type="entry name" value="HisKA"/>
    <property type="match status" value="1"/>
</dbReference>
<keyword evidence="5" id="KW-0418">Kinase</keyword>
<feature type="domain" description="Histidine kinase" evidence="8">
    <location>
        <begin position="223"/>
        <end position="440"/>
    </location>
</feature>
<dbReference type="PRINTS" id="PR00344">
    <property type="entry name" value="BCTRLSENSOR"/>
</dbReference>
<feature type="transmembrane region" description="Helical" evidence="7">
    <location>
        <begin position="28"/>
        <end position="52"/>
    </location>
</feature>
<evidence type="ECO:0000313" key="10">
    <source>
        <dbReference type="Proteomes" id="UP000830116"/>
    </source>
</evidence>
<keyword evidence="4" id="KW-0808">Transferase</keyword>
<comment type="catalytic activity">
    <reaction evidence="1">
        <text>ATP + protein L-histidine = ADP + protein N-phospho-L-histidine.</text>
        <dbReference type="EC" id="2.7.13.3"/>
    </reaction>
</comment>
<accession>A0ABY4CA15</accession>
<keyword evidence="7" id="KW-0472">Membrane</keyword>
<dbReference type="PANTHER" id="PTHR43711:SF26">
    <property type="entry name" value="SENSOR HISTIDINE KINASE RCSC"/>
    <property type="match status" value="1"/>
</dbReference>
<evidence type="ECO:0000256" key="7">
    <source>
        <dbReference type="SAM" id="Phobius"/>
    </source>
</evidence>
<organism evidence="9 10">
    <name type="scientific">Bdellovibrio reynosensis</name>
    <dbReference type="NCBI Taxonomy" id="2835041"/>
    <lineage>
        <taxon>Bacteria</taxon>
        <taxon>Pseudomonadati</taxon>
        <taxon>Bdellovibrionota</taxon>
        <taxon>Bdellovibrionia</taxon>
        <taxon>Bdellovibrionales</taxon>
        <taxon>Pseudobdellovibrionaceae</taxon>
        <taxon>Bdellovibrio</taxon>
    </lineage>
</organism>